<evidence type="ECO:0000313" key="1">
    <source>
        <dbReference type="EMBL" id="JAH93002.1"/>
    </source>
</evidence>
<dbReference type="EMBL" id="GBXM01015575">
    <property type="protein sequence ID" value="JAH93002.1"/>
    <property type="molecule type" value="Transcribed_RNA"/>
</dbReference>
<reference evidence="1" key="1">
    <citation type="submission" date="2014-11" db="EMBL/GenBank/DDBJ databases">
        <authorList>
            <person name="Amaro Gonzalez C."/>
        </authorList>
    </citation>
    <scope>NUCLEOTIDE SEQUENCE</scope>
</reference>
<organism evidence="1">
    <name type="scientific">Anguilla anguilla</name>
    <name type="common">European freshwater eel</name>
    <name type="synonym">Muraena anguilla</name>
    <dbReference type="NCBI Taxonomy" id="7936"/>
    <lineage>
        <taxon>Eukaryota</taxon>
        <taxon>Metazoa</taxon>
        <taxon>Chordata</taxon>
        <taxon>Craniata</taxon>
        <taxon>Vertebrata</taxon>
        <taxon>Euteleostomi</taxon>
        <taxon>Actinopterygii</taxon>
        <taxon>Neopterygii</taxon>
        <taxon>Teleostei</taxon>
        <taxon>Anguilliformes</taxon>
        <taxon>Anguillidae</taxon>
        <taxon>Anguilla</taxon>
    </lineage>
</organism>
<reference evidence="1" key="2">
    <citation type="journal article" date="2015" name="Fish Shellfish Immunol.">
        <title>Early steps in the European eel (Anguilla anguilla)-Vibrio vulnificus interaction in the gills: Role of the RtxA13 toxin.</title>
        <authorList>
            <person name="Callol A."/>
            <person name="Pajuelo D."/>
            <person name="Ebbesson L."/>
            <person name="Teles M."/>
            <person name="MacKenzie S."/>
            <person name="Amaro C."/>
        </authorList>
    </citation>
    <scope>NUCLEOTIDE SEQUENCE</scope>
</reference>
<dbReference type="AlphaFoldDB" id="A0A0E9WRK3"/>
<accession>A0A0E9WRK3</accession>
<protein>
    <submittedName>
        <fullName evidence="1">Uncharacterized protein</fullName>
    </submittedName>
</protein>
<proteinExistence type="predicted"/>
<sequence>MDSLPLSAHISKKKNLSCFVKKKAPVWCQKPSAKTLHQPGYHTHQKPHNSLCAMSLLCALSFILRSTLKGMLPFSHRCSEINKYTSQKQKRCRS</sequence>
<name>A0A0E9WRK3_ANGAN</name>